<dbReference type="Pfam" id="PF19905">
    <property type="entry name" value="DUF6378"/>
    <property type="match status" value="1"/>
</dbReference>
<evidence type="ECO:0000259" key="1">
    <source>
        <dbReference type="Pfam" id="PF19905"/>
    </source>
</evidence>
<dbReference type="EMBL" id="LR796335">
    <property type="protein sequence ID" value="CAB4137680.1"/>
    <property type="molecule type" value="Genomic_DNA"/>
</dbReference>
<protein>
    <recommendedName>
        <fullName evidence="1">DUF6378 domain-containing protein</fullName>
    </recommendedName>
</protein>
<dbReference type="InterPro" id="IPR045958">
    <property type="entry name" value="DUF6378"/>
</dbReference>
<reference evidence="3" key="1">
    <citation type="submission" date="2020-04" db="EMBL/GenBank/DDBJ databases">
        <authorList>
            <person name="Chiriac C."/>
            <person name="Salcher M."/>
            <person name="Ghai R."/>
            <person name="Kavagutti S V."/>
        </authorList>
    </citation>
    <scope>NUCLEOTIDE SEQUENCE</scope>
</reference>
<gene>
    <name evidence="2" type="ORF">UFOVP320_57</name>
    <name evidence="3" type="ORF">UFOVP768_5</name>
</gene>
<proteinExistence type="predicted"/>
<accession>A0A6J5NSB1</accession>
<feature type="domain" description="DUF6378" evidence="1">
    <location>
        <begin position="8"/>
        <end position="82"/>
    </location>
</feature>
<name>A0A6J5NSB1_9CAUD</name>
<dbReference type="EMBL" id="LR796704">
    <property type="protein sequence ID" value="CAB4160556.1"/>
    <property type="molecule type" value="Genomic_DNA"/>
</dbReference>
<sequence>MTDVKATLAERTARYGQFKDHARISQEIKRVMKKTDGWNNLGATGREALEMIAHKIARVLNGDPTYIDNWVDIAGYATLVAERLEEAKQDNA</sequence>
<evidence type="ECO:0000313" key="3">
    <source>
        <dbReference type="EMBL" id="CAB4160556.1"/>
    </source>
</evidence>
<evidence type="ECO:0000313" key="2">
    <source>
        <dbReference type="EMBL" id="CAB4137680.1"/>
    </source>
</evidence>
<organism evidence="3">
    <name type="scientific">uncultured Caudovirales phage</name>
    <dbReference type="NCBI Taxonomy" id="2100421"/>
    <lineage>
        <taxon>Viruses</taxon>
        <taxon>Duplodnaviria</taxon>
        <taxon>Heunggongvirae</taxon>
        <taxon>Uroviricota</taxon>
        <taxon>Caudoviricetes</taxon>
        <taxon>Peduoviridae</taxon>
        <taxon>Maltschvirus</taxon>
        <taxon>Maltschvirus maltsch</taxon>
    </lineage>
</organism>